<protein>
    <recommendedName>
        <fullName evidence="6">Nucleolar GTP-binding protein 1</fullName>
    </recommendedName>
</protein>
<gene>
    <name evidence="9" type="ORF">BEMITA_LOCUS11040</name>
</gene>
<feature type="domain" description="OBG-type G" evidence="8">
    <location>
        <begin position="170"/>
        <end position="341"/>
    </location>
</feature>
<dbReference type="GO" id="GO:0005525">
    <property type="term" value="F:GTP binding"/>
    <property type="evidence" value="ECO:0007669"/>
    <property type="project" value="UniProtKB-KW"/>
</dbReference>
<dbReference type="SUPFAM" id="SSF52540">
    <property type="entry name" value="P-loop containing nucleoside triphosphate hydrolases"/>
    <property type="match status" value="1"/>
</dbReference>
<keyword evidence="5 6" id="KW-0539">Nucleus</keyword>
<sequence>MASFYSFKNITKVPSAKEFYNIMLSKTQRQTPTVIRRHFKISRIRAFYMRKVKHCQTRMNERLTQIITEFPKLDTIHPFYADLFNVLYDKDHYKVALGQINIARGLIDNIAKDYVRMLKFGDSLFRCKRLKIAALGRMVKVIKRQKPNLQYLEEVRQHMGRLPIIDPLSRAIIICGYPNVGKSSFMTKVTRADVDVQSYSFTTRALYVGHMDYKYLRWQVIDTPGVLDRPLEERNLIEMQAITALAHLRAAILYFIDITEMCGYSIKEQISLLDNIKPLFTNKPLFVVCNKIDLVKPEDLNPEAKELLKGIEDRGIPILYMSTISGQGVMEVKEAACERLLAHRVEGKVSGRKVDSILNRLHLAEPAKRDSKERPAFVPMVTERTEPKKTARERINEMIMKRVEEEESDTYHYRTIDLTEHYDINPEYRTDIIPEIWDWHNIADYIDPEMFQKLEALEREERLREEAGYYAVPKIERDEMREEIRKLAEQIRERKAIMRQEAQLNNNRSHPRPTPVQARGRSLERFKGEMKRIGVEVDSVSADESKANKRSRSRSLSAAPAKKVRFESEVRSRSRSRSKPARDEAGVDDPELKLKLKKIAKKALKKKVGKMGLKGEADRFIGTKNPRHLLAGKRGIGKTERR</sequence>
<accession>A0A9P0AKN8</accession>
<evidence type="ECO:0000256" key="2">
    <source>
        <dbReference type="ARBA" id="ARBA00022517"/>
    </source>
</evidence>
<dbReference type="PIRSF" id="PIRSF038919">
    <property type="entry name" value="NOG1"/>
    <property type="match status" value="1"/>
</dbReference>
<comment type="function">
    <text evidence="6">Involved in the biogenesis of the 60S ribosomal subunit.</text>
</comment>
<dbReference type="FunFam" id="1.20.120.1190:FF:000001">
    <property type="entry name" value="Nucleolar GTP-binding protein 1"/>
    <property type="match status" value="1"/>
</dbReference>
<dbReference type="InterPro" id="IPR006073">
    <property type="entry name" value="GTP-bd"/>
</dbReference>
<evidence type="ECO:0000313" key="10">
    <source>
        <dbReference type="Proteomes" id="UP001152759"/>
    </source>
</evidence>
<dbReference type="Pfam" id="PF06858">
    <property type="entry name" value="NOG1"/>
    <property type="match status" value="1"/>
</dbReference>
<evidence type="ECO:0000256" key="4">
    <source>
        <dbReference type="ARBA" id="ARBA00023134"/>
    </source>
</evidence>
<dbReference type="AlphaFoldDB" id="A0A9P0AKN8"/>
<feature type="region of interest" description="Disordered" evidence="7">
    <location>
        <begin position="502"/>
        <end position="525"/>
    </location>
</feature>
<evidence type="ECO:0000256" key="7">
    <source>
        <dbReference type="SAM" id="MobiDB-lite"/>
    </source>
</evidence>
<keyword evidence="10" id="KW-1185">Reference proteome</keyword>
<dbReference type="OrthoDB" id="415015at2759"/>
<dbReference type="FunFam" id="3.40.50.300:FF:000496">
    <property type="entry name" value="Nucleolar GTP-binding protein 1"/>
    <property type="match status" value="1"/>
</dbReference>
<dbReference type="EMBL" id="OU963867">
    <property type="protein sequence ID" value="CAH0392528.1"/>
    <property type="molecule type" value="Genomic_DNA"/>
</dbReference>
<dbReference type="GO" id="GO:0005730">
    <property type="term" value="C:nucleolus"/>
    <property type="evidence" value="ECO:0007669"/>
    <property type="project" value="UniProtKB-SubCell"/>
</dbReference>
<name>A0A9P0AKN8_BEMTA</name>
<dbReference type="InterPro" id="IPR041623">
    <property type="entry name" value="NOG1_N"/>
</dbReference>
<dbReference type="Pfam" id="PF08155">
    <property type="entry name" value="NOGCT"/>
    <property type="match status" value="1"/>
</dbReference>
<dbReference type="Pfam" id="PF17835">
    <property type="entry name" value="NOG1_N"/>
    <property type="match status" value="1"/>
</dbReference>
<comment type="similarity">
    <text evidence="6">Belongs to the TRAFAC class OBG-HflX-like GTPase superfamily. OBG GTPase family. NOG subfamily.</text>
</comment>
<reference evidence="9" key="1">
    <citation type="submission" date="2021-12" db="EMBL/GenBank/DDBJ databases">
        <authorList>
            <person name="King R."/>
        </authorList>
    </citation>
    <scope>NUCLEOTIDE SEQUENCE</scope>
</reference>
<dbReference type="InterPro" id="IPR024926">
    <property type="entry name" value="NOG1"/>
</dbReference>
<dbReference type="InterPro" id="IPR012973">
    <property type="entry name" value="NOG_C"/>
</dbReference>
<keyword evidence="2 6" id="KW-0690">Ribosome biogenesis</keyword>
<keyword evidence="3" id="KW-0547">Nucleotide-binding</keyword>
<evidence type="ECO:0000256" key="6">
    <source>
        <dbReference type="PIRNR" id="PIRNR038919"/>
    </source>
</evidence>
<keyword evidence="4" id="KW-0342">GTP-binding</keyword>
<dbReference type="PRINTS" id="PR00326">
    <property type="entry name" value="GTP1OBG"/>
</dbReference>
<proteinExistence type="inferred from homology"/>
<dbReference type="PANTHER" id="PTHR45759">
    <property type="entry name" value="NUCLEOLAR GTP-BINDING PROTEIN 1"/>
    <property type="match status" value="1"/>
</dbReference>
<evidence type="ECO:0000313" key="9">
    <source>
        <dbReference type="EMBL" id="CAH0392528.1"/>
    </source>
</evidence>
<comment type="subcellular location">
    <subcellularLocation>
        <location evidence="1 6">Nucleus</location>
        <location evidence="1 6">Nucleolus</location>
    </subcellularLocation>
</comment>
<dbReference type="GO" id="GO:0042254">
    <property type="term" value="P:ribosome biogenesis"/>
    <property type="evidence" value="ECO:0007669"/>
    <property type="project" value="UniProtKB-KW"/>
</dbReference>
<evidence type="ECO:0000256" key="1">
    <source>
        <dbReference type="ARBA" id="ARBA00004604"/>
    </source>
</evidence>
<dbReference type="InterPro" id="IPR010674">
    <property type="entry name" value="NOG1_Rossman_fold_dom"/>
</dbReference>
<dbReference type="CDD" id="cd01897">
    <property type="entry name" value="NOG"/>
    <property type="match status" value="1"/>
</dbReference>
<evidence type="ECO:0000256" key="5">
    <source>
        <dbReference type="ARBA" id="ARBA00023242"/>
    </source>
</evidence>
<feature type="compositionally biased region" description="Basic and acidic residues" evidence="7">
    <location>
        <begin position="580"/>
        <end position="593"/>
    </location>
</feature>
<dbReference type="KEGG" id="btab:109034751"/>
<feature type="region of interest" description="Disordered" evidence="7">
    <location>
        <begin position="538"/>
        <end position="593"/>
    </location>
</feature>
<dbReference type="PROSITE" id="PS51710">
    <property type="entry name" value="G_OBG"/>
    <property type="match status" value="1"/>
</dbReference>
<dbReference type="InterPro" id="IPR027417">
    <property type="entry name" value="P-loop_NTPase"/>
</dbReference>
<dbReference type="Proteomes" id="UP001152759">
    <property type="component" value="Chromosome 6"/>
</dbReference>
<dbReference type="Gene3D" id="3.40.50.300">
    <property type="entry name" value="P-loop containing nucleotide triphosphate hydrolases"/>
    <property type="match status" value="1"/>
</dbReference>
<dbReference type="InterPro" id="IPR031167">
    <property type="entry name" value="G_OBG"/>
</dbReference>
<organism evidence="9 10">
    <name type="scientific">Bemisia tabaci</name>
    <name type="common">Sweetpotato whitefly</name>
    <name type="synonym">Aleurodes tabaci</name>
    <dbReference type="NCBI Taxonomy" id="7038"/>
    <lineage>
        <taxon>Eukaryota</taxon>
        <taxon>Metazoa</taxon>
        <taxon>Ecdysozoa</taxon>
        <taxon>Arthropoda</taxon>
        <taxon>Hexapoda</taxon>
        <taxon>Insecta</taxon>
        <taxon>Pterygota</taxon>
        <taxon>Neoptera</taxon>
        <taxon>Paraneoptera</taxon>
        <taxon>Hemiptera</taxon>
        <taxon>Sternorrhyncha</taxon>
        <taxon>Aleyrodoidea</taxon>
        <taxon>Aleyrodidae</taxon>
        <taxon>Aleyrodinae</taxon>
        <taxon>Bemisia</taxon>
    </lineage>
</organism>
<evidence type="ECO:0000259" key="8">
    <source>
        <dbReference type="PROSITE" id="PS51710"/>
    </source>
</evidence>
<dbReference type="Gene3D" id="1.20.120.1190">
    <property type="match status" value="1"/>
</dbReference>
<evidence type="ECO:0000256" key="3">
    <source>
        <dbReference type="ARBA" id="ARBA00022741"/>
    </source>
</evidence>